<reference evidence="3 4" key="1">
    <citation type="submission" date="2020-04" db="EMBL/GenBank/DDBJ databases">
        <title>Usitatibacter rugosus gen. nov., sp. nov. and Usitatibacter palustris sp. nov., novel members of Usitatibacteraceae fam. nov. within the order Nitrosomonadales isolated from soil.</title>
        <authorList>
            <person name="Huber K.J."/>
            <person name="Neumann-Schaal M."/>
            <person name="Geppert A."/>
            <person name="Luckner M."/>
            <person name="Wanner G."/>
            <person name="Overmann J."/>
        </authorList>
    </citation>
    <scope>NUCLEOTIDE SEQUENCE [LARGE SCALE GENOMIC DNA]</scope>
    <source>
        <strain evidence="3 4">0125_3</strain>
    </source>
</reference>
<dbReference type="InterPro" id="IPR029058">
    <property type="entry name" value="AB_hydrolase_fold"/>
</dbReference>
<accession>A0A6M4GU60</accession>
<dbReference type="EMBL" id="CP053069">
    <property type="protein sequence ID" value="QJR10024.1"/>
    <property type="molecule type" value="Genomic_DNA"/>
</dbReference>
<keyword evidence="4" id="KW-1185">Reference proteome</keyword>
<dbReference type="AlphaFoldDB" id="A0A6M4GU60"/>
<evidence type="ECO:0000313" key="3">
    <source>
        <dbReference type="EMBL" id="QJR10024.1"/>
    </source>
</evidence>
<dbReference type="InterPro" id="IPR053145">
    <property type="entry name" value="AB_hydrolase_Est10"/>
</dbReference>
<gene>
    <name evidence="3" type="ORF">DSM104443_01075</name>
</gene>
<keyword evidence="1" id="KW-0732">Signal</keyword>
<dbReference type="Proteomes" id="UP000501534">
    <property type="component" value="Chromosome"/>
</dbReference>
<organism evidence="3 4">
    <name type="scientific">Usitatibacter rugosus</name>
    <dbReference type="NCBI Taxonomy" id="2732067"/>
    <lineage>
        <taxon>Bacteria</taxon>
        <taxon>Pseudomonadati</taxon>
        <taxon>Pseudomonadota</taxon>
        <taxon>Betaproteobacteria</taxon>
        <taxon>Nitrosomonadales</taxon>
        <taxon>Usitatibacteraceae</taxon>
        <taxon>Usitatibacter</taxon>
    </lineage>
</organism>
<dbReference type="Gene3D" id="3.40.50.1820">
    <property type="entry name" value="alpha/beta hydrolase"/>
    <property type="match status" value="1"/>
</dbReference>
<dbReference type="InterPro" id="IPR022742">
    <property type="entry name" value="Hydrolase_4"/>
</dbReference>
<dbReference type="KEGG" id="uru:DSM104443_01075"/>
<dbReference type="SUPFAM" id="SSF53474">
    <property type="entry name" value="alpha/beta-Hydrolases"/>
    <property type="match status" value="1"/>
</dbReference>
<feature type="signal peptide" evidence="1">
    <location>
        <begin position="1"/>
        <end position="21"/>
    </location>
</feature>
<feature type="chain" id="PRO_5026921284" description="Serine aminopeptidase S33 domain-containing protein" evidence="1">
    <location>
        <begin position="22"/>
        <end position="315"/>
    </location>
</feature>
<proteinExistence type="predicted"/>
<evidence type="ECO:0000313" key="4">
    <source>
        <dbReference type="Proteomes" id="UP000501534"/>
    </source>
</evidence>
<sequence>MRALSRILPALFASLLLSAGAAEQGVSMKTPTGELFGTELLPEGTNGPLPVVLIHAGSGPTDRDGNTKLAPGPNNSLKYLAEGLAAQGVASVRIDKRGIGQSAPAVVSESMLRFETYVDDTAAWVAKLKSDARFSKVIVVGHSEGSLIGMLAAAKAGAEGFVSIAGVGRPADDVLREQLRPKLPPTMFDQNERVLLALKQGRTIDDVPLPLQPLYRPSVQPYLISWFRYDPVKAIAAFKGRVLIVQGTTDIQVTVDDAKRLAAARPDAKLLIVPGMNHVLKKVGADMAEQVASYGDPKLPIPAEVIEAVARFVKN</sequence>
<dbReference type="Pfam" id="PF12146">
    <property type="entry name" value="Hydrolase_4"/>
    <property type="match status" value="1"/>
</dbReference>
<protein>
    <recommendedName>
        <fullName evidence="2">Serine aminopeptidase S33 domain-containing protein</fullName>
    </recommendedName>
</protein>
<dbReference type="GO" id="GO:0052689">
    <property type="term" value="F:carboxylic ester hydrolase activity"/>
    <property type="evidence" value="ECO:0007669"/>
    <property type="project" value="TreeGrafter"/>
</dbReference>
<dbReference type="PANTHER" id="PTHR43265">
    <property type="entry name" value="ESTERASE ESTD"/>
    <property type="match status" value="1"/>
</dbReference>
<feature type="domain" description="Serine aminopeptidase S33" evidence="2">
    <location>
        <begin position="78"/>
        <end position="174"/>
    </location>
</feature>
<name>A0A6M4GU60_9PROT</name>
<evidence type="ECO:0000259" key="2">
    <source>
        <dbReference type="Pfam" id="PF12146"/>
    </source>
</evidence>
<dbReference type="RefSeq" id="WP_171090221.1">
    <property type="nucleotide sequence ID" value="NZ_CP053069.1"/>
</dbReference>
<evidence type="ECO:0000256" key="1">
    <source>
        <dbReference type="SAM" id="SignalP"/>
    </source>
</evidence>
<dbReference type="PANTHER" id="PTHR43265:SF1">
    <property type="entry name" value="ESTERASE ESTD"/>
    <property type="match status" value="1"/>
</dbReference>